<evidence type="ECO:0000313" key="1">
    <source>
        <dbReference type="EMBL" id="MPY67294.1"/>
    </source>
</evidence>
<dbReference type="RefSeq" id="WP_152871631.1">
    <property type="nucleotide sequence ID" value="NZ_WBSL01000005.1"/>
</dbReference>
<evidence type="ECO:0000313" key="2">
    <source>
        <dbReference type="Proteomes" id="UP000484842"/>
    </source>
</evidence>
<sequence length="181" mass="20158">MPTLSEFTLYHRAVRDVRGDRLLPLNALRDAHPDIYAREAAKYAGRKQLAAERVLPLDCGWGDVLFFSPVHPGPLLNAAREAGREVPPLRFWTLRADALNPARACVKRVRPWPGGRYTPPVLEDYAPYDAPTLARVSEPSATTLQRLRSLPPQAPLILWSDVPHVLYRGTVPLSALGEVRA</sequence>
<organism evidence="1 2">
    <name type="scientific">Deinococcus terrestris</name>
    <dbReference type="NCBI Taxonomy" id="2651870"/>
    <lineage>
        <taxon>Bacteria</taxon>
        <taxon>Thermotogati</taxon>
        <taxon>Deinococcota</taxon>
        <taxon>Deinococci</taxon>
        <taxon>Deinococcales</taxon>
        <taxon>Deinococcaceae</taxon>
        <taxon>Deinococcus</taxon>
    </lineage>
</organism>
<name>A0A7X1NXH0_9DEIO</name>
<protein>
    <submittedName>
        <fullName evidence="1">Uncharacterized protein</fullName>
    </submittedName>
</protein>
<accession>A0A7X1NXH0</accession>
<proteinExistence type="predicted"/>
<dbReference type="EMBL" id="WBSL01000005">
    <property type="protein sequence ID" value="MPY67294.1"/>
    <property type="molecule type" value="Genomic_DNA"/>
</dbReference>
<dbReference type="Proteomes" id="UP000484842">
    <property type="component" value="Unassembled WGS sequence"/>
</dbReference>
<keyword evidence="2" id="KW-1185">Reference proteome</keyword>
<reference evidence="1 2" key="1">
    <citation type="submission" date="2019-10" db="EMBL/GenBank/DDBJ databases">
        <title>Deinococcus sp. isolated from soil.</title>
        <authorList>
            <person name="Li Y."/>
            <person name="Wang J."/>
        </authorList>
    </citation>
    <scope>NUCLEOTIDE SEQUENCE [LARGE SCALE GENOMIC DNA]</scope>
    <source>
        <strain evidence="1 2">SDU3-2</strain>
    </source>
</reference>
<dbReference type="AlphaFoldDB" id="A0A7X1NXH0"/>
<gene>
    <name evidence="1" type="ORF">F8S09_11420</name>
</gene>
<comment type="caution">
    <text evidence="1">The sequence shown here is derived from an EMBL/GenBank/DDBJ whole genome shotgun (WGS) entry which is preliminary data.</text>
</comment>